<feature type="repeat" description="ANK" evidence="3">
    <location>
        <begin position="302"/>
        <end position="334"/>
    </location>
</feature>
<sequence length="432" mass="45178">MAAAACAPPPPSSPDRVSLLAAASGRCPPLAPGTGGAGSGALDPDLPALPAALQEHATLMSTSMLLNPRQKTQNPPPPDCEFTRNVLSANHSAAPDCDPAPDVLPTHCFADSDCDYLLCPNRNTPTDSDPAHYSLSSNHDAPFDCESARYLFPSNPGAAPDLSTSHNAPSDFDPSTTYISSNYNAAPDFSSNQNTPPSLSSNHSAAPDPSPNHNAPSDLSSNQNAPMFEDEDSIERLRISSLFAAAQNGQTDFVEELLSVVSADVTDLNGFSPLHFAAAHGHSSCVSALLSFAADVNAVSSGGLSALFVASEAGQTHCVRLMLESGADRNICTHGFLRCPGNPRDAAVAMAPGDDGADRPLCLLTSDTDSGSVYSDLSSDAPHTLSQDKAGLTLISYGRQQYHSFMPELQFGTWSYLRIGCGAYTADTKREP</sequence>
<dbReference type="Proteomes" id="UP001460270">
    <property type="component" value="Unassembled WGS sequence"/>
</dbReference>
<dbReference type="InterPro" id="IPR002110">
    <property type="entry name" value="Ankyrin_rpt"/>
</dbReference>
<dbReference type="PROSITE" id="PS50088">
    <property type="entry name" value="ANK_REPEAT"/>
    <property type="match status" value="2"/>
</dbReference>
<comment type="caution">
    <text evidence="5">The sequence shown here is derived from an EMBL/GenBank/DDBJ whole genome shotgun (WGS) entry which is preliminary data.</text>
</comment>
<keyword evidence="6" id="KW-1185">Reference proteome</keyword>
<gene>
    <name evidence="5" type="ORF">WMY93_023721</name>
</gene>
<protein>
    <submittedName>
        <fullName evidence="5">Uncharacterized protein</fullName>
    </submittedName>
</protein>
<feature type="region of interest" description="Disordered" evidence="4">
    <location>
        <begin position="28"/>
        <end position="47"/>
    </location>
</feature>
<dbReference type="InterPro" id="IPR036770">
    <property type="entry name" value="Ankyrin_rpt-contain_sf"/>
</dbReference>
<evidence type="ECO:0000313" key="6">
    <source>
        <dbReference type="Proteomes" id="UP001460270"/>
    </source>
</evidence>
<dbReference type="AlphaFoldDB" id="A0AAW0NFL5"/>
<dbReference type="SUPFAM" id="SSF48403">
    <property type="entry name" value="Ankyrin repeat"/>
    <property type="match status" value="1"/>
</dbReference>
<evidence type="ECO:0000256" key="3">
    <source>
        <dbReference type="PROSITE-ProRule" id="PRU00023"/>
    </source>
</evidence>
<dbReference type="Pfam" id="PF12796">
    <property type="entry name" value="Ank_2"/>
    <property type="match status" value="1"/>
</dbReference>
<dbReference type="SMART" id="SM00248">
    <property type="entry name" value="ANK"/>
    <property type="match status" value="3"/>
</dbReference>
<keyword evidence="1" id="KW-0677">Repeat</keyword>
<proteinExistence type="predicted"/>
<dbReference type="PANTHER" id="PTHR24198:SF165">
    <property type="entry name" value="ANKYRIN REPEAT-CONTAINING PROTEIN-RELATED"/>
    <property type="match status" value="1"/>
</dbReference>
<dbReference type="PANTHER" id="PTHR24198">
    <property type="entry name" value="ANKYRIN REPEAT AND PROTEIN KINASE DOMAIN-CONTAINING PROTEIN"/>
    <property type="match status" value="1"/>
</dbReference>
<reference evidence="6" key="1">
    <citation type="submission" date="2024-04" db="EMBL/GenBank/DDBJ databases">
        <title>Salinicola lusitanus LLJ914,a marine bacterium isolated from the Okinawa Trough.</title>
        <authorList>
            <person name="Li J."/>
        </authorList>
    </citation>
    <scope>NUCLEOTIDE SEQUENCE [LARGE SCALE GENOMIC DNA]</scope>
</reference>
<evidence type="ECO:0000256" key="2">
    <source>
        <dbReference type="ARBA" id="ARBA00023043"/>
    </source>
</evidence>
<evidence type="ECO:0000313" key="5">
    <source>
        <dbReference type="EMBL" id="KAK7891758.1"/>
    </source>
</evidence>
<feature type="repeat" description="ANK" evidence="3">
    <location>
        <begin position="269"/>
        <end position="301"/>
    </location>
</feature>
<dbReference type="Gene3D" id="1.25.40.20">
    <property type="entry name" value="Ankyrin repeat-containing domain"/>
    <property type="match status" value="1"/>
</dbReference>
<evidence type="ECO:0000256" key="1">
    <source>
        <dbReference type="ARBA" id="ARBA00022737"/>
    </source>
</evidence>
<keyword evidence="2 3" id="KW-0040">ANK repeat</keyword>
<feature type="compositionally biased region" description="Polar residues" evidence="4">
    <location>
        <begin position="162"/>
        <end position="204"/>
    </location>
</feature>
<dbReference type="PROSITE" id="PS50297">
    <property type="entry name" value="ANK_REP_REGION"/>
    <property type="match status" value="2"/>
</dbReference>
<dbReference type="PRINTS" id="PR01415">
    <property type="entry name" value="ANKYRIN"/>
</dbReference>
<feature type="compositionally biased region" description="Polar residues" evidence="4">
    <location>
        <begin position="211"/>
        <end position="225"/>
    </location>
</feature>
<dbReference type="EMBL" id="JBBPFD010000017">
    <property type="protein sequence ID" value="KAK7891758.1"/>
    <property type="molecule type" value="Genomic_DNA"/>
</dbReference>
<feature type="region of interest" description="Disordered" evidence="4">
    <location>
        <begin position="160"/>
        <end position="226"/>
    </location>
</feature>
<accession>A0AAW0NFL5</accession>
<name>A0AAW0NFL5_9GOBI</name>
<evidence type="ECO:0000256" key="4">
    <source>
        <dbReference type="SAM" id="MobiDB-lite"/>
    </source>
</evidence>
<organism evidence="5 6">
    <name type="scientific">Mugilogobius chulae</name>
    <name type="common">yellowstripe goby</name>
    <dbReference type="NCBI Taxonomy" id="88201"/>
    <lineage>
        <taxon>Eukaryota</taxon>
        <taxon>Metazoa</taxon>
        <taxon>Chordata</taxon>
        <taxon>Craniata</taxon>
        <taxon>Vertebrata</taxon>
        <taxon>Euteleostomi</taxon>
        <taxon>Actinopterygii</taxon>
        <taxon>Neopterygii</taxon>
        <taxon>Teleostei</taxon>
        <taxon>Neoteleostei</taxon>
        <taxon>Acanthomorphata</taxon>
        <taxon>Gobiaria</taxon>
        <taxon>Gobiiformes</taxon>
        <taxon>Gobioidei</taxon>
        <taxon>Gobiidae</taxon>
        <taxon>Gobionellinae</taxon>
        <taxon>Mugilogobius</taxon>
    </lineage>
</organism>